<dbReference type="EMBL" id="QPJS01000002">
    <property type="protein sequence ID" value="RCX03746.1"/>
    <property type="molecule type" value="Genomic_DNA"/>
</dbReference>
<evidence type="ECO:0000256" key="4">
    <source>
        <dbReference type="ARBA" id="ARBA00022989"/>
    </source>
</evidence>
<dbReference type="Proteomes" id="UP000253517">
    <property type="component" value="Unassembled WGS sequence"/>
</dbReference>
<dbReference type="PANTHER" id="PTHR43652:SF2">
    <property type="entry name" value="BASIC AMINO ACID ANTIPORTER YFCC-RELATED"/>
    <property type="match status" value="1"/>
</dbReference>
<accession>A0A369A5X9</accession>
<evidence type="ECO:0000256" key="3">
    <source>
        <dbReference type="ARBA" id="ARBA00022692"/>
    </source>
</evidence>
<reference evidence="7 8" key="1">
    <citation type="submission" date="2018-07" db="EMBL/GenBank/DDBJ databases">
        <title>Genomic Encyclopedia of Type Strains, Phase IV (KMG-IV): sequencing the most valuable type-strain genomes for metagenomic binning, comparative biology and taxonomic classification.</title>
        <authorList>
            <person name="Goeker M."/>
        </authorList>
    </citation>
    <scope>NUCLEOTIDE SEQUENCE [LARGE SCALE GENOMIC DNA]</scope>
    <source>
        <strain evidence="7 8">DSM 21410</strain>
    </source>
</reference>
<dbReference type="GO" id="GO:0005886">
    <property type="term" value="C:plasma membrane"/>
    <property type="evidence" value="ECO:0007669"/>
    <property type="project" value="UniProtKB-SubCell"/>
</dbReference>
<feature type="transmembrane region" description="Helical" evidence="6">
    <location>
        <begin position="168"/>
        <end position="192"/>
    </location>
</feature>
<evidence type="ECO:0000313" key="7">
    <source>
        <dbReference type="EMBL" id="RCX03746.1"/>
    </source>
</evidence>
<sequence>MNAQNQIAAKPLNNLLLISGILILVYVLAFIVPSGEYQRRQEDGITVVVPGSYSQIQKIRPTVMELLSAPARGFSASADVIAFVLLIGGAFGVIGRTGALEAGLKSMVHVTSRHKRLKKLFPALLLMVFSLAGNTFGMSEEVLLFVMITVPMAHQMGYDTLTGLAIPFVGAAVGFAGAAFNPFTVGVAQGIAQLPPFSGFEYRMGVWMVFTLAAIAYVYGHIRKVAKNPSAGFFSDIRGFETGSDPTHSRNVTTLLIIFGMGLVLMMVGVKLWEWYIAELAGMFIGMAVVVAVIGRLQPQEATDAFLNGCRDMVPVVVVIGLSRSILVLAEDAGIIDTLLYGIVQVTEGLPGEIAVQMMFLTQGLINFFIPSGSGQAALTMPLMTPLADLMQINRQTAVLAFQFGDGIFNMIIPTSGVTVGVLSLTGIPFNVWVRWCMKLVLWLVILAGIALAIGVFFPNVWQ</sequence>
<feature type="transmembrane region" description="Helical" evidence="6">
    <location>
        <begin position="276"/>
        <end position="294"/>
    </location>
</feature>
<dbReference type="RefSeq" id="WP_051889353.1">
    <property type="nucleotide sequence ID" value="NZ_BHZF01000002.1"/>
</dbReference>
<feature type="transmembrane region" description="Helical" evidence="6">
    <location>
        <begin position="440"/>
        <end position="462"/>
    </location>
</feature>
<keyword evidence="2" id="KW-1003">Cell membrane</keyword>
<dbReference type="Pfam" id="PF03606">
    <property type="entry name" value="DcuC"/>
    <property type="match status" value="1"/>
</dbReference>
<keyword evidence="5 6" id="KW-0472">Membrane</keyword>
<dbReference type="PANTHER" id="PTHR43652">
    <property type="entry name" value="BASIC AMINO ACID ANTIPORTER YFCC-RELATED"/>
    <property type="match status" value="1"/>
</dbReference>
<name>A0A369A5X9_9FLAO</name>
<evidence type="ECO:0000256" key="6">
    <source>
        <dbReference type="SAM" id="Phobius"/>
    </source>
</evidence>
<dbReference type="AlphaFoldDB" id="A0A369A5X9"/>
<comment type="subcellular location">
    <subcellularLocation>
        <location evidence="1">Cell membrane</location>
        <topology evidence="1">Multi-pass membrane protein</topology>
    </subcellularLocation>
</comment>
<organism evidence="7 8">
    <name type="scientific">Schleiferia thermophila</name>
    <dbReference type="NCBI Taxonomy" id="884107"/>
    <lineage>
        <taxon>Bacteria</taxon>
        <taxon>Pseudomonadati</taxon>
        <taxon>Bacteroidota</taxon>
        <taxon>Flavobacteriia</taxon>
        <taxon>Flavobacteriales</taxon>
        <taxon>Schleiferiaceae</taxon>
        <taxon>Schleiferia</taxon>
    </lineage>
</organism>
<keyword evidence="4 6" id="KW-1133">Transmembrane helix</keyword>
<feature type="transmembrane region" description="Helical" evidence="6">
    <location>
        <begin position="120"/>
        <end position="136"/>
    </location>
</feature>
<feature type="transmembrane region" description="Helical" evidence="6">
    <location>
        <begin position="408"/>
        <end position="428"/>
    </location>
</feature>
<evidence type="ECO:0000256" key="5">
    <source>
        <dbReference type="ARBA" id="ARBA00023136"/>
    </source>
</evidence>
<keyword evidence="3 6" id="KW-0812">Transmembrane</keyword>
<dbReference type="InterPro" id="IPR051679">
    <property type="entry name" value="DASS-Related_Transporters"/>
</dbReference>
<dbReference type="InterPro" id="IPR018385">
    <property type="entry name" value="C4_dicarb_anaerob_car-like"/>
</dbReference>
<feature type="transmembrane region" description="Helical" evidence="6">
    <location>
        <begin position="204"/>
        <end position="222"/>
    </location>
</feature>
<feature type="transmembrane region" description="Helical" evidence="6">
    <location>
        <begin position="252"/>
        <end position="270"/>
    </location>
</feature>
<gene>
    <name evidence="7" type="ORF">DES35_102201</name>
</gene>
<evidence type="ECO:0000256" key="2">
    <source>
        <dbReference type="ARBA" id="ARBA00022475"/>
    </source>
</evidence>
<evidence type="ECO:0000313" key="8">
    <source>
        <dbReference type="Proteomes" id="UP000253517"/>
    </source>
</evidence>
<keyword evidence="8" id="KW-1185">Reference proteome</keyword>
<proteinExistence type="predicted"/>
<feature type="transmembrane region" description="Helical" evidence="6">
    <location>
        <begin position="80"/>
        <end position="99"/>
    </location>
</feature>
<comment type="caution">
    <text evidence="7">The sequence shown here is derived from an EMBL/GenBank/DDBJ whole genome shotgun (WGS) entry which is preliminary data.</text>
</comment>
<evidence type="ECO:0000256" key="1">
    <source>
        <dbReference type="ARBA" id="ARBA00004651"/>
    </source>
</evidence>
<feature type="transmembrane region" description="Helical" evidence="6">
    <location>
        <begin position="12"/>
        <end position="32"/>
    </location>
</feature>
<protein>
    <submittedName>
        <fullName evidence="7">Putative ion transporter superfamily protein YfcC</fullName>
    </submittedName>
</protein>